<sequence>MRRVVTWQNAGSSTAGLDHKSIVAMSQICTEDAENTARACHLALSFLIPATEDLDAKMREKSSLTKQLAELKRSKLQYETKLQKKKKDDDSAVVQTIDLVRLGSENERLRQDIDALRSHLQEAVGVVAPRHLDSWYNVGLAPSPNYHLQLNEMDLDRVAAAHCHTNDIEYGTRKLALAALVDEFVEALEGLKQALQATRKAVACQMVSHALQVMSPVLDAASVSLQELAAESKQRDIVQQADVASQDLRASRTAQNLMINRLDDIERRTRDTMTGMAMGLLESAYLVSWAAGLRDSSAGKVAPYLFHFFGCRRQEDIMSGLMEYNGSTIVAMAGDKCVGIASDSRYGIRQLQTVSCNRQKCFQVTDQCYVGLAGLATDVQTMSQLLNFRMKLFSLREERVMQPRMIGNMLASMLYEKRFGPWFTEPVVAGLDKDQNPFLCGFDFIGCLSTAEDFVVSGTTSDQLFGVCESFWRPGMNKDELFETLSQCLLSGVDRDCLAGWGGVVHIITPDEIITKKLKGRMD</sequence>
<keyword evidence="3 6" id="KW-0647">Proteasome</keyword>
<dbReference type="Proteomes" id="UP000186817">
    <property type="component" value="Unassembled WGS sequence"/>
</dbReference>
<dbReference type="GO" id="GO:0005737">
    <property type="term" value="C:cytoplasm"/>
    <property type="evidence" value="ECO:0007669"/>
    <property type="project" value="TreeGrafter"/>
</dbReference>
<accession>A0A1Q9D5P0</accession>
<dbReference type="InterPro" id="IPR029055">
    <property type="entry name" value="Ntn_hydrolases_N"/>
</dbReference>
<evidence type="ECO:0000256" key="2">
    <source>
        <dbReference type="ARBA" id="ARBA00022490"/>
    </source>
</evidence>
<keyword evidence="4" id="KW-0539">Nucleus</keyword>
<dbReference type="Pfam" id="PF00227">
    <property type="entry name" value="Proteasome"/>
    <property type="match status" value="1"/>
</dbReference>
<dbReference type="PANTHER" id="PTHR32194">
    <property type="entry name" value="METALLOPROTEASE TLDD"/>
    <property type="match status" value="1"/>
</dbReference>
<evidence type="ECO:0000256" key="5">
    <source>
        <dbReference type="SAM" id="Coils"/>
    </source>
</evidence>
<keyword evidence="2" id="KW-0963">Cytoplasm</keyword>
<comment type="subcellular location">
    <subcellularLocation>
        <location evidence="1">Nucleus</location>
    </subcellularLocation>
</comment>
<dbReference type="GO" id="GO:0019774">
    <property type="term" value="C:proteasome core complex, beta-subunit complex"/>
    <property type="evidence" value="ECO:0007669"/>
    <property type="project" value="InterPro"/>
</dbReference>
<evidence type="ECO:0000313" key="7">
    <source>
        <dbReference type="Proteomes" id="UP000186817"/>
    </source>
</evidence>
<evidence type="ECO:0000256" key="3">
    <source>
        <dbReference type="ARBA" id="ARBA00022942"/>
    </source>
</evidence>
<protein>
    <submittedName>
        <fullName evidence="6">Proteasome subunit beta type-3</fullName>
    </submittedName>
</protein>
<dbReference type="CDD" id="cd03759">
    <property type="entry name" value="proteasome_beta_type_3"/>
    <property type="match status" value="1"/>
</dbReference>
<keyword evidence="5" id="KW-0175">Coiled coil</keyword>
<name>A0A1Q9D5P0_SYMMI</name>
<evidence type="ECO:0000313" key="6">
    <source>
        <dbReference type="EMBL" id="OLP90539.1"/>
    </source>
</evidence>
<comment type="caution">
    <text evidence="6">The sequence shown here is derived from an EMBL/GenBank/DDBJ whole genome shotgun (WGS) entry which is preliminary data.</text>
</comment>
<feature type="coiled-coil region" evidence="5">
    <location>
        <begin position="54"/>
        <end position="119"/>
    </location>
</feature>
<dbReference type="InterPro" id="IPR001353">
    <property type="entry name" value="Proteasome_sua/b"/>
</dbReference>
<reference evidence="6 7" key="1">
    <citation type="submission" date="2016-02" db="EMBL/GenBank/DDBJ databases">
        <title>Genome analysis of coral dinoflagellate symbionts highlights evolutionary adaptations to a symbiotic lifestyle.</title>
        <authorList>
            <person name="Aranda M."/>
            <person name="Li Y."/>
            <person name="Liew Y.J."/>
            <person name="Baumgarten S."/>
            <person name="Simakov O."/>
            <person name="Wilson M."/>
            <person name="Piel J."/>
            <person name="Ashoor H."/>
            <person name="Bougouffa S."/>
            <person name="Bajic V.B."/>
            <person name="Ryu T."/>
            <person name="Ravasi T."/>
            <person name="Bayer T."/>
            <person name="Micklem G."/>
            <person name="Kim H."/>
            <person name="Bhak J."/>
            <person name="Lajeunesse T.C."/>
            <person name="Voolstra C.R."/>
        </authorList>
    </citation>
    <scope>NUCLEOTIDE SEQUENCE [LARGE SCALE GENOMIC DNA]</scope>
    <source>
        <strain evidence="6 7">CCMP2467</strain>
    </source>
</reference>
<organism evidence="6 7">
    <name type="scientific">Symbiodinium microadriaticum</name>
    <name type="common">Dinoflagellate</name>
    <name type="synonym">Zooxanthella microadriatica</name>
    <dbReference type="NCBI Taxonomy" id="2951"/>
    <lineage>
        <taxon>Eukaryota</taxon>
        <taxon>Sar</taxon>
        <taxon>Alveolata</taxon>
        <taxon>Dinophyceae</taxon>
        <taxon>Suessiales</taxon>
        <taxon>Symbiodiniaceae</taxon>
        <taxon>Symbiodinium</taxon>
    </lineage>
</organism>
<evidence type="ECO:0000256" key="4">
    <source>
        <dbReference type="ARBA" id="ARBA00023242"/>
    </source>
</evidence>
<gene>
    <name evidence="6" type="primary">PBC1</name>
    <name evidence="6" type="ORF">AK812_SmicGene27880</name>
</gene>
<evidence type="ECO:0000256" key="1">
    <source>
        <dbReference type="ARBA" id="ARBA00004123"/>
    </source>
</evidence>
<dbReference type="EMBL" id="LSRX01000706">
    <property type="protein sequence ID" value="OLP90539.1"/>
    <property type="molecule type" value="Genomic_DNA"/>
</dbReference>
<dbReference type="PANTHER" id="PTHR32194:SF10">
    <property type="entry name" value="PROTEASOME SUBUNIT BETA TYPE-3"/>
    <property type="match status" value="1"/>
</dbReference>
<proteinExistence type="predicted"/>
<dbReference type="InterPro" id="IPR033811">
    <property type="entry name" value="Proteasome_beta_3"/>
</dbReference>
<dbReference type="PROSITE" id="PS51476">
    <property type="entry name" value="PROTEASOME_BETA_2"/>
    <property type="match status" value="1"/>
</dbReference>
<dbReference type="GO" id="GO:0005634">
    <property type="term" value="C:nucleus"/>
    <property type="evidence" value="ECO:0007669"/>
    <property type="project" value="UniProtKB-SubCell"/>
</dbReference>
<dbReference type="FunFam" id="3.60.20.10:FF:000003">
    <property type="entry name" value="Proteasome subunit beta type-3"/>
    <property type="match status" value="1"/>
</dbReference>
<dbReference type="AlphaFoldDB" id="A0A1Q9D5P0"/>
<dbReference type="OrthoDB" id="204949at2759"/>
<dbReference type="Gene3D" id="3.60.20.10">
    <property type="entry name" value="Glutamine Phosphoribosylpyrophosphate, subunit 1, domain 1"/>
    <property type="match status" value="1"/>
</dbReference>
<dbReference type="SUPFAM" id="SSF56235">
    <property type="entry name" value="N-terminal nucleophile aminohydrolases (Ntn hydrolases)"/>
    <property type="match status" value="1"/>
</dbReference>
<dbReference type="InterPro" id="IPR023333">
    <property type="entry name" value="Proteasome_suB-type"/>
</dbReference>
<keyword evidence="7" id="KW-1185">Reference proteome</keyword>
<dbReference type="GO" id="GO:0043161">
    <property type="term" value="P:proteasome-mediated ubiquitin-dependent protein catabolic process"/>
    <property type="evidence" value="ECO:0007669"/>
    <property type="project" value="InterPro"/>
</dbReference>